<dbReference type="Pfam" id="PF13975">
    <property type="entry name" value="gag-asp_proteas"/>
    <property type="match status" value="1"/>
</dbReference>
<feature type="region of interest" description="Disordered" evidence="1">
    <location>
        <begin position="251"/>
        <end position="281"/>
    </location>
</feature>
<protein>
    <recommendedName>
        <fullName evidence="2">CCHC-type domain-containing protein</fullName>
    </recommendedName>
</protein>
<dbReference type="Gene3D" id="4.10.60.10">
    <property type="entry name" value="Zinc finger, CCHC-type"/>
    <property type="match status" value="1"/>
</dbReference>
<dbReference type="Pfam" id="PF00098">
    <property type="entry name" value="zf-CCHC"/>
    <property type="match status" value="1"/>
</dbReference>
<comment type="caution">
    <text evidence="3">The sequence shown here is derived from an EMBL/GenBank/DDBJ whole genome shotgun (WGS) entry which is preliminary data.</text>
</comment>
<evidence type="ECO:0000256" key="1">
    <source>
        <dbReference type="SAM" id="MobiDB-lite"/>
    </source>
</evidence>
<name>A0A2H9T5P4_9ZZZZ</name>
<dbReference type="GO" id="GO:0004190">
    <property type="term" value="F:aspartic-type endopeptidase activity"/>
    <property type="evidence" value="ECO:0007669"/>
    <property type="project" value="InterPro"/>
</dbReference>
<dbReference type="GO" id="GO:0008270">
    <property type="term" value="F:zinc ion binding"/>
    <property type="evidence" value="ECO:0007669"/>
    <property type="project" value="InterPro"/>
</dbReference>
<dbReference type="PANTHER" id="PTHR19963:SF30">
    <property type="entry name" value="ENDONUCLEASE_EXONUCLEASE_PHOSPHATASE DOMAIN-CONTAINING PROTEIN"/>
    <property type="match status" value="1"/>
</dbReference>
<evidence type="ECO:0000259" key="2">
    <source>
        <dbReference type="PROSITE" id="PS50158"/>
    </source>
</evidence>
<accession>A0A2H9T5P4</accession>
<feature type="compositionally biased region" description="Polar residues" evidence="1">
    <location>
        <begin position="220"/>
        <end position="235"/>
    </location>
</feature>
<dbReference type="SMART" id="SM00343">
    <property type="entry name" value="ZnF_C2HC"/>
    <property type="match status" value="1"/>
</dbReference>
<gene>
    <name evidence="3" type="ORF">CI610_02538</name>
</gene>
<dbReference type="Gene3D" id="2.40.70.10">
    <property type="entry name" value="Acid Proteases"/>
    <property type="match status" value="1"/>
</dbReference>
<feature type="compositionally biased region" description="Polar residues" evidence="1">
    <location>
        <begin position="175"/>
        <end position="185"/>
    </location>
</feature>
<feature type="compositionally biased region" description="Basic and acidic residues" evidence="1">
    <location>
        <begin position="251"/>
        <end position="264"/>
    </location>
</feature>
<feature type="domain" description="CCHC-type" evidence="2">
    <location>
        <begin position="240"/>
        <end position="255"/>
    </location>
</feature>
<feature type="region of interest" description="Disordered" evidence="1">
    <location>
        <begin position="215"/>
        <end position="238"/>
    </location>
</feature>
<dbReference type="AlphaFoldDB" id="A0A2H9T5P4"/>
<dbReference type="PANTHER" id="PTHR19963">
    <property type="entry name" value="CCHC-TYPE DOMAIN-CONTAINING PROTEIN"/>
    <property type="match status" value="1"/>
</dbReference>
<organism evidence="3">
    <name type="scientific">invertebrate metagenome</name>
    <dbReference type="NCBI Taxonomy" id="1711999"/>
    <lineage>
        <taxon>unclassified sequences</taxon>
        <taxon>metagenomes</taxon>
        <taxon>organismal metagenomes</taxon>
    </lineage>
</organism>
<dbReference type="InterPro" id="IPR001969">
    <property type="entry name" value="Aspartic_peptidase_AS"/>
</dbReference>
<proteinExistence type="predicted"/>
<dbReference type="InterPro" id="IPR036875">
    <property type="entry name" value="Znf_CCHC_sf"/>
</dbReference>
<dbReference type="EMBL" id="NSIT01000165">
    <property type="protein sequence ID" value="PJE78522.1"/>
    <property type="molecule type" value="Genomic_DNA"/>
</dbReference>
<dbReference type="SUPFAM" id="SSF50630">
    <property type="entry name" value="Acid proteases"/>
    <property type="match status" value="1"/>
</dbReference>
<sequence length="525" mass="57953">MKAATYDGTSAWLDYKAHFEACARINGWSKREKGLYLAVSLRGQAQGILGDLPRGNQEDYEALVKALQERFAPPDQNELYRVQLLERRQKASESLPELGQAIRRLVNLAYPTVPSNVRDTLAKQQFIESLADSEMRIRIKQARPQDLTNAIRLAVELEAYNRAEKHGKDGRSYLRTATSEESNPAPTEKGETEKMLTDMHLKLDALKKEIEKLRSKREGNQNANRGKDQPTNISPGSKACYKCGSKNHFRRDCPQLKQDKDSKGLKTPPKPSAKPAHTKSTAGVGISSAALEAGMYVKAKIQNVDVQLLVDTGATITIISDEVYNRIPLAMRPELQKVTQEILAANGAALESLGRGSFLIRPEGCNTMCFEAVVAKISTDGLLGLDFMKSKNGVVDLKKGCLTIDEEEVDMRYEGSLGCYRVCCSEKIIVPAHSEVLVPGKVCKPVEKEIRTDSLLVEGLAKFMQSDRALIARSLVRNEPVIPIRLMNLKEEPQVIYPGTSLAQVTPIQDTLETVEANTSGASSN</sequence>
<dbReference type="PROSITE" id="PS50158">
    <property type="entry name" value="ZF_CCHC"/>
    <property type="match status" value="1"/>
</dbReference>
<dbReference type="GO" id="GO:0003676">
    <property type="term" value="F:nucleic acid binding"/>
    <property type="evidence" value="ECO:0007669"/>
    <property type="project" value="InterPro"/>
</dbReference>
<dbReference type="SUPFAM" id="SSF57756">
    <property type="entry name" value="Retrovirus zinc finger-like domains"/>
    <property type="match status" value="1"/>
</dbReference>
<dbReference type="GO" id="GO:0006508">
    <property type="term" value="P:proteolysis"/>
    <property type="evidence" value="ECO:0007669"/>
    <property type="project" value="InterPro"/>
</dbReference>
<dbReference type="InterPro" id="IPR001878">
    <property type="entry name" value="Znf_CCHC"/>
</dbReference>
<dbReference type="PROSITE" id="PS00141">
    <property type="entry name" value="ASP_PROTEASE"/>
    <property type="match status" value="1"/>
</dbReference>
<dbReference type="InterPro" id="IPR021109">
    <property type="entry name" value="Peptidase_aspartic_dom_sf"/>
</dbReference>
<feature type="region of interest" description="Disordered" evidence="1">
    <location>
        <begin position="166"/>
        <end position="194"/>
    </location>
</feature>
<evidence type="ECO:0000313" key="3">
    <source>
        <dbReference type="EMBL" id="PJE78522.1"/>
    </source>
</evidence>
<reference evidence="3" key="1">
    <citation type="journal article" date="2017" name="Appl. Environ. Microbiol.">
        <title>Molecular characterization of an Endozoicomonas-like organism causing infection in king scallop Pecten maximus L.</title>
        <authorList>
            <person name="Cano I."/>
            <person name="van Aerle R."/>
            <person name="Ross S."/>
            <person name="Verner-Jeffreys D.W."/>
            <person name="Paley R.K."/>
            <person name="Rimmer G."/>
            <person name="Ryder D."/>
            <person name="Hooper P."/>
            <person name="Stone D."/>
            <person name="Feist S.W."/>
        </authorList>
    </citation>
    <scope>NUCLEOTIDE SEQUENCE</scope>
</reference>